<dbReference type="Pfam" id="PF00150">
    <property type="entry name" value="Cellulase"/>
    <property type="match status" value="1"/>
</dbReference>
<evidence type="ECO:0000256" key="3">
    <source>
        <dbReference type="ARBA" id="ARBA00022801"/>
    </source>
</evidence>
<dbReference type="GO" id="GO:0016985">
    <property type="term" value="F:mannan endo-1,4-beta-mannosidase activity"/>
    <property type="evidence" value="ECO:0007669"/>
    <property type="project" value="TreeGrafter"/>
</dbReference>
<name>A0A644ZJ13_9ZZZZ</name>
<dbReference type="InterPro" id="IPR045053">
    <property type="entry name" value="MAN-like"/>
</dbReference>
<evidence type="ECO:0000259" key="5">
    <source>
        <dbReference type="Pfam" id="PF00150"/>
    </source>
</evidence>
<keyword evidence="4" id="KW-0326">Glycosidase</keyword>
<dbReference type="Gene3D" id="3.20.20.80">
    <property type="entry name" value="Glycosidases"/>
    <property type="match status" value="1"/>
</dbReference>
<dbReference type="PANTHER" id="PTHR31451:SF64">
    <property type="entry name" value="MANNAN ENDO-1,4-BETA-MANNOSIDASE 7"/>
    <property type="match status" value="1"/>
</dbReference>
<sequence length="482" mass="56360">MELINVCMKTIFRLFISLIFFSVGCTNGINKLDKCDEITNCIKVSENYPRYFEKDNQTWIPISINYLPENNLQRVEEYFKKFSENGGNSMRIWISTPFLEIEDSVEGVYNEEKFQRIDKILELAEKYDIYIKFTLHHIRTISETSQPGSEWANSKVLSTKFKDIKEYINTPEGRGSYIRRAKALSERYKDNKHIYGWELWNEMDAAGNEKEVMDFTTFMLDTIKALFPNKLVVQTLGSLHSKLAENTYRELTEIPGNDFLSIHRYLDEGEEWGQYDVVKSPIDILASDAVHFGNELTKNRPVPVIMNEIGAVEPNHIGPFRFYKEDKEGILIHDMIFAPFFSGSAGSGSMWHWNHYIFPQDLWPHFQKFKNAIVGIDPVKEKFIPSFFEKENVRCYVLNGKNKTMIWCRDGANSWRTEFEDGVPAVLKENFTILANDLKTNKFKKVRIYDPWKDSWNTNINVRDNEINIPSFLRSIVIILEL</sequence>
<accession>A0A644ZJ13</accession>
<dbReference type="SUPFAM" id="SSF51445">
    <property type="entry name" value="(Trans)glycosidases"/>
    <property type="match status" value="1"/>
</dbReference>
<proteinExistence type="predicted"/>
<dbReference type="AlphaFoldDB" id="A0A644ZJ13"/>
<dbReference type="EC" id="3.2.1.78" evidence="2"/>
<reference evidence="6" key="1">
    <citation type="submission" date="2019-08" db="EMBL/GenBank/DDBJ databases">
        <authorList>
            <person name="Kucharzyk K."/>
            <person name="Murdoch R.W."/>
            <person name="Higgins S."/>
            <person name="Loffler F."/>
        </authorList>
    </citation>
    <scope>NUCLEOTIDE SEQUENCE</scope>
</reference>
<feature type="domain" description="Glycoside hydrolase family 5" evidence="5">
    <location>
        <begin position="70"/>
        <end position="316"/>
    </location>
</feature>
<comment type="caution">
    <text evidence="6">The sequence shown here is derived from an EMBL/GenBank/DDBJ whole genome shotgun (WGS) entry which is preliminary data.</text>
</comment>
<dbReference type="InterPro" id="IPR017853">
    <property type="entry name" value="GH"/>
</dbReference>
<organism evidence="6">
    <name type="scientific">bioreactor metagenome</name>
    <dbReference type="NCBI Taxonomy" id="1076179"/>
    <lineage>
        <taxon>unclassified sequences</taxon>
        <taxon>metagenomes</taxon>
        <taxon>ecological metagenomes</taxon>
    </lineage>
</organism>
<gene>
    <name evidence="6" type="ORF">SDC9_87477</name>
</gene>
<comment type="catalytic activity">
    <reaction evidence="1">
        <text>Random hydrolysis of (1-&gt;4)-beta-D-mannosidic linkages in mannans, galactomannans and glucomannans.</text>
        <dbReference type="EC" id="3.2.1.78"/>
    </reaction>
</comment>
<evidence type="ECO:0000256" key="4">
    <source>
        <dbReference type="ARBA" id="ARBA00023295"/>
    </source>
</evidence>
<evidence type="ECO:0000256" key="1">
    <source>
        <dbReference type="ARBA" id="ARBA00001678"/>
    </source>
</evidence>
<dbReference type="EMBL" id="VSSQ01009140">
    <property type="protein sequence ID" value="MPM40829.1"/>
    <property type="molecule type" value="Genomic_DNA"/>
</dbReference>
<dbReference type="GO" id="GO:0000272">
    <property type="term" value="P:polysaccharide catabolic process"/>
    <property type="evidence" value="ECO:0007669"/>
    <property type="project" value="InterPro"/>
</dbReference>
<evidence type="ECO:0000256" key="2">
    <source>
        <dbReference type="ARBA" id="ARBA00012706"/>
    </source>
</evidence>
<dbReference type="PANTHER" id="PTHR31451">
    <property type="match status" value="1"/>
</dbReference>
<dbReference type="InterPro" id="IPR001547">
    <property type="entry name" value="Glyco_hydro_5"/>
</dbReference>
<evidence type="ECO:0000313" key="6">
    <source>
        <dbReference type="EMBL" id="MPM40829.1"/>
    </source>
</evidence>
<keyword evidence="3" id="KW-0378">Hydrolase</keyword>
<protein>
    <recommendedName>
        <fullName evidence="2">mannan endo-1,4-beta-mannosidase</fullName>
        <ecNumber evidence="2">3.2.1.78</ecNumber>
    </recommendedName>
</protein>